<dbReference type="Gene3D" id="1.10.260.40">
    <property type="entry name" value="lambda repressor-like DNA-binding domains"/>
    <property type="match status" value="1"/>
</dbReference>
<dbReference type="PROSITE" id="PS00356">
    <property type="entry name" value="HTH_LACI_1"/>
    <property type="match status" value="1"/>
</dbReference>
<keyword evidence="6" id="KW-1185">Reference proteome</keyword>
<dbReference type="Pfam" id="PF13377">
    <property type="entry name" value="Peripla_BP_3"/>
    <property type="match status" value="1"/>
</dbReference>
<comment type="caution">
    <text evidence="5">The sequence shown here is derived from an EMBL/GenBank/DDBJ whole genome shotgun (WGS) entry which is preliminary data.</text>
</comment>
<dbReference type="SUPFAM" id="SSF47413">
    <property type="entry name" value="lambda repressor-like DNA-binding domains"/>
    <property type="match status" value="1"/>
</dbReference>
<dbReference type="SUPFAM" id="SSF53822">
    <property type="entry name" value="Periplasmic binding protein-like I"/>
    <property type="match status" value="1"/>
</dbReference>
<keyword evidence="3" id="KW-0804">Transcription</keyword>
<dbReference type="Proteomes" id="UP000543174">
    <property type="component" value="Unassembled WGS sequence"/>
</dbReference>
<evidence type="ECO:0000259" key="4">
    <source>
        <dbReference type="PROSITE" id="PS50932"/>
    </source>
</evidence>
<dbReference type="GO" id="GO:0000976">
    <property type="term" value="F:transcription cis-regulatory region binding"/>
    <property type="evidence" value="ECO:0007669"/>
    <property type="project" value="TreeGrafter"/>
</dbReference>
<evidence type="ECO:0000256" key="3">
    <source>
        <dbReference type="ARBA" id="ARBA00023163"/>
    </source>
</evidence>
<protein>
    <submittedName>
        <fullName evidence="5">DNA-binding LacI/PurR family transcriptional regulator</fullName>
    </submittedName>
</protein>
<reference evidence="5" key="1">
    <citation type="submission" date="2020-08" db="EMBL/GenBank/DDBJ databases">
        <title>Functional genomics of gut bacteria from endangered species of beetles.</title>
        <authorList>
            <person name="Carlos-Shanley C."/>
        </authorList>
    </citation>
    <scope>NUCLEOTIDE SEQUENCE [LARGE SCALE GENOMIC DNA]</scope>
    <source>
        <strain evidence="5">S00060</strain>
    </source>
</reference>
<dbReference type="InterPro" id="IPR010982">
    <property type="entry name" value="Lambda_DNA-bd_dom_sf"/>
</dbReference>
<dbReference type="InterPro" id="IPR000843">
    <property type="entry name" value="HTH_LacI"/>
</dbReference>
<dbReference type="PANTHER" id="PTHR30146">
    <property type="entry name" value="LACI-RELATED TRANSCRIPTIONAL REPRESSOR"/>
    <property type="match status" value="1"/>
</dbReference>
<dbReference type="CDD" id="cd01392">
    <property type="entry name" value="HTH_LacI"/>
    <property type="match status" value="1"/>
</dbReference>
<gene>
    <name evidence="5" type="ORF">HNP21_005127</name>
</gene>
<dbReference type="Pfam" id="PF00356">
    <property type="entry name" value="LacI"/>
    <property type="match status" value="1"/>
</dbReference>
<dbReference type="SMART" id="SM00354">
    <property type="entry name" value="HTH_LACI"/>
    <property type="match status" value="1"/>
</dbReference>
<dbReference type="GO" id="GO:0003700">
    <property type="term" value="F:DNA-binding transcription factor activity"/>
    <property type="evidence" value="ECO:0007669"/>
    <property type="project" value="TreeGrafter"/>
</dbReference>
<evidence type="ECO:0000256" key="1">
    <source>
        <dbReference type="ARBA" id="ARBA00023015"/>
    </source>
</evidence>
<dbReference type="EMBL" id="JACJHT010000007">
    <property type="protein sequence ID" value="MBA9041997.1"/>
    <property type="molecule type" value="Genomic_DNA"/>
</dbReference>
<dbReference type="PRINTS" id="PR00036">
    <property type="entry name" value="HTHLACI"/>
</dbReference>
<organism evidence="5 6">
    <name type="scientific">Priestia aryabhattai</name>
    <name type="common">Bacillus aryabhattai</name>
    <dbReference type="NCBI Taxonomy" id="412384"/>
    <lineage>
        <taxon>Bacteria</taxon>
        <taxon>Bacillati</taxon>
        <taxon>Bacillota</taxon>
        <taxon>Bacilli</taxon>
        <taxon>Bacillales</taxon>
        <taxon>Bacillaceae</taxon>
        <taxon>Priestia</taxon>
    </lineage>
</organism>
<feature type="domain" description="HTH lacI-type" evidence="4">
    <location>
        <begin position="30"/>
        <end position="84"/>
    </location>
</feature>
<proteinExistence type="predicted"/>
<name>A0A7W3NFJ5_PRIAR</name>
<dbReference type="CDD" id="cd06267">
    <property type="entry name" value="PBP1_LacI_sugar_binding-like"/>
    <property type="match status" value="1"/>
</dbReference>
<keyword evidence="2 5" id="KW-0238">DNA-binding</keyword>
<dbReference type="PANTHER" id="PTHR30146:SF147">
    <property type="entry name" value="HTH-TYPE TRANSCRIPTIONAL REGULATOR DEGA"/>
    <property type="match status" value="1"/>
</dbReference>
<evidence type="ECO:0000313" key="5">
    <source>
        <dbReference type="EMBL" id="MBA9041997.1"/>
    </source>
</evidence>
<dbReference type="Gene3D" id="3.40.50.2300">
    <property type="match status" value="2"/>
</dbReference>
<evidence type="ECO:0000313" key="6">
    <source>
        <dbReference type="Proteomes" id="UP000543174"/>
    </source>
</evidence>
<dbReference type="PROSITE" id="PS50932">
    <property type="entry name" value="HTH_LACI_2"/>
    <property type="match status" value="1"/>
</dbReference>
<keyword evidence="1" id="KW-0805">Transcription regulation</keyword>
<dbReference type="InterPro" id="IPR028082">
    <property type="entry name" value="Peripla_BP_I"/>
</dbReference>
<dbReference type="InterPro" id="IPR046335">
    <property type="entry name" value="LacI/GalR-like_sensor"/>
</dbReference>
<accession>A0A7W3NFJ5</accession>
<evidence type="ECO:0000256" key="2">
    <source>
        <dbReference type="ARBA" id="ARBA00023125"/>
    </source>
</evidence>
<sequence length="359" mass="39714">MLMVIYKTIEYFRDKIKEEITKKGTVKVKPTIYDVAKKAGVSIATVSKVINQTGRISEKTIKKVNEVMMELDYQPSSVAAALTGKKTYTIGVLVPDISNPFFAEVARAFENSARAAGYTLFLCSTDHQTAREHEYIDLLFKKQVDGIIIATELNDTKLVKKIVKHDVPLVLFSVDHPSISTHVVTIDNVRGGYIAGTYLIEKGHQSVTIMTEKDRKSSEGRLAGFKQALTEANLSLENQSIISCYSTVEDSRRASKQLLSLPNRPTAVFACTDLIGVSLINEARKQGLSIPGDLSVIGFDNTIYADIAEPGLTTIEQPISQMATSTFEQLLKSMKKEEHAKQRVTIIPELVERASVKKL</sequence>
<dbReference type="AlphaFoldDB" id="A0A7W3NFJ5"/>